<organism evidence="4 5">
    <name type="scientific">Mortierella isabellina</name>
    <name type="common">Filamentous fungus</name>
    <name type="synonym">Umbelopsis isabellina</name>
    <dbReference type="NCBI Taxonomy" id="91625"/>
    <lineage>
        <taxon>Eukaryota</taxon>
        <taxon>Fungi</taxon>
        <taxon>Fungi incertae sedis</taxon>
        <taxon>Mucoromycota</taxon>
        <taxon>Mucoromycotina</taxon>
        <taxon>Umbelopsidomycetes</taxon>
        <taxon>Umbelopsidales</taxon>
        <taxon>Umbelopsidaceae</taxon>
        <taxon>Umbelopsis</taxon>
    </lineage>
</organism>
<protein>
    <recommendedName>
        <fullName evidence="3">Monopolin complex subunit Csm1/Pcs1 C-terminal domain-containing protein</fullName>
    </recommendedName>
</protein>
<evidence type="ECO:0000256" key="1">
    <source>
        <dbReference type="SAM" id="Coils"/>
    </source>
</evidence>
<dbReference type="GO" id="GO:1990644">
    <property type="term" value="F:microtubule site clamp"/>
    <property type="evidence" value="ECO:0007669"/>
    <property type="project" value="TreeGrafter"/>
</dbReference>
<dbReference type="EMBL" id="JAEPQZ010000004">
    <property type="protein sequence ID" value="KAG2182583.1"/>
    <property type="molecule type" value="Genomic_DNA"/>
</dbReference>
<keyword evidence="5" id="KW-1185">Reference proteome</keyword>
<feature type="region of interest" description="Disordered" evidence="2">
    <location>
        <begin position="86"/>
        <end position="123"/>
    </location>
</feature>
<dbReference type="Gene3D" id="3.90.1150.80">
    <property type="match status" value="1"/>
</dbReference>
<feature type="coiled-coil region" evidence="1">
    <location>
        <begin position="261"/>
        <end position="288"/>
    </location>
</feature>
<evidence type="ECO:0000313" key="4">
    <source>
        <dbReference type="EMBL" id="KAG2182583.1"/>
    </source>
</evidence>
<dbReference type="GO" id="GO:0045144">
    <property type="term" value="P:meiotic sister chromatid segregation"/>
    <property type="evidence" value="ECO:0007669"/>
    <property type="project" value="TreeGrafter"/>
</dbReference>
<proteinExistence type="predicted"/>
<reference evidence="4" key="1">
    <citation type="submission" date="2020-12" db="EMBL/GenBank/DDBJ databases">
        <title>Metabolic potential, ecology and presence of endohyphal bacteria is reflected in genomic diversity of Mucoromycotina.</title>
        <authorList>
            <person name="Muszewska A."/>
            <person name="Okrasinska A."/>
            <person name="Steczkiewicz K."/>
            <person name="Drgas O."/>
            <person name="Orlowska M."/>
            <person name="Perlinska-Lenart U."/>
            <person name="Aleksandrzak-Piekarczyk T."/>
            <person name="Szatraj K."/>
            <person name="Zielenkiewicz U."/>
            <person name="Pilsyk S."/>
            <person name="Malc E."/>
            <person name="Mieczkowski P."/>
            <person name="Kruszewska J.S."/>
            <person name="Biernat P."/>
            <person name="Pawlowska J."/>
        </authorList>
    </citation>
    <scope>NUCLEOTIDE SEQUENCE</scope>
    <source>
        <strain evidence="4">WA0000067209</strain>
    </source>
</reference>
<dbReference type="PANTHER" id="PTHR28006">
    <property type="entry name" value="MONOPOLIN COMPLEX SUBUNIT CSM1"/>
    <property type="match status" value="1"/>
</dbReference>
<dbReference type="PANTHER" id="PTHR28006:SF1">
    <property type="entry name" value="MONOPOLIN COMPLEX SUBUNIT CSM1"/>
    <property type="match status" value="1"/>
</dbReference>
<evidence type="ECO:0000313" key="5">
    <source>
        <dbReference type="Proteomes" id="UP000654370"/>
    </source>
</evidence>
<sequence>MLASRSRILATKSRSFADDSNDMEFESAPPTKGDRINTQQITQDYDRDMAWLEDAKLPLNRTNLFTSSQNQSDFIVSDQARSLSAKRARLAKETEQDDLPGTSKSQNSSQPLKLRPPPTSLNMDSFLSSSTSFDNRKLRADLDRAKRWIKQAEESYEELASLRYTAAEKQLVNIREKAKLRFESSEKLIKSLQETQQQLEANLASTREELGLYRVKAKELKKENEMLSANSGSQTESIEASELELFNKWKMSRNTGEIDEVKQVAAERDELRKQLRAMTEVMRSHSHEMELDKARKREEHKSFFAGAPSSTDSTKNDKSELYEDLTGLLLTDVKRTADSIVYNCLQTGRNGTLHFKLSQNNDQPNELHYQPMLDKQRDADLIMRLPEYLTTEIEFTRDKANSFFWRLLTFLQSSDKKDHAGK</sequence>
<keyword evidence="1" id="KW-0175">Coiled coil</keyword>
<dbReference type="InterPro" id="IPR020981">
    <property type="entry name" value="Csm1/Pcs1_C"/>
</dbReference>
<dbReference type="OrthoDB" id="2431049at2759"/>
<feature type="region of interest" description="Disordered" evidence="2">
    <location>
        <begin position="1"/>
        <end position="38"/>
    </location>
</feature>
<dbReference type="GO" id="GO:0033551">
    <property type="term" value="C:monopolin complex"/>
    <property type="evidence" value="ECO:0007669"/>
    <property type="project" value="InterPro"/>
</dbReference>
<name>A0A8H7PYI3_MORIS</name>
<dbReference type="InterPro" id="IPR038608">
    <property type="entry name" value="Csm1/Pcs1_C_sf"/>
</dbReference>
<dbReference type="AlphaFoldDB" id="A0A8H7PYI3"/>
<evidence type="ECO:0000259" key="3">
    <source>
        <dbReference type="Pfam" id="PF12539"/>
    </source>
</evidence>
<dbReference type="GO" id="GO:0005730">
    <property type="term" value="C:nucleolus"/>
    <property type="evidence" value="ECO:0007669"/>
    <property type="project" value="TreeGrafter"/>
</dbReference>
<accession>A0A8H7PYI3</accession>
<feature type="domain" description="Monopolin complex subunit Csm1/Pcs1 C-terminal" evidence="3">
    <location>
        <begin position="318"/>
        <end position="398"/>
    </location>
</feature>
<dbReference type="Pfam" id="PF12539">
    <property type="entry name" value="Csm1"/>
    <property type="match status" value="1"/>
</dbReference>
<dbReference type="InterPro" id="IPR040349">
    <property type="entry name" value="Csm1/Pcs1"/>
</dbReference>
<dbReference type="Proteomes" id="UP000654370">
    <property type="component" value="Unassembled WGS sequence"/>
</dbReference>
<dbReference type="GO" id="GO:0072686">
    <property type="term" value="C:mitotic spindle"/>
    <property type="evidence" value="ECO:0007669"/>
    <property type="project" value="TreeGrafter"/>
</dbReference>
<feature type="coiled-coil region" evidence="1">
    <location>
        <begin position="135"/>
        <end position="223"/>
    </location>
</feature>
<dbReference type="GO" id="GO:0051315">
    <property type="term" value="P:attachment of mitotic spindle microtubules to kinetochore"/>
    <property type="evidence" value="ECO:0007669"/>
    <property type="project" value="TreeGrafter"/>
</dbReference>
<dbReference type="GO" id="GO:0034506">
    <property type="term" value="C:chromosome, centromeric core domain"/>
    <property type="evidence" value="ECO:0007669"/>
    <property type="project" value="TreeGrafter"/>
</dbReference>
<dbReference type="CDD" id="cd23787">
    <property type="entry name" value="RWD_CSM1"/>
    <property type="match status" value="1"/>
</dbReference>
<feature type="compositionally biased region" description="Polar residues" evidence="2">
    <location>
        <begin position="102"/>
        <end position="111"/>
    </location>
</feature>
<comment type="caution">
    <text evidence="4">The sequence shown here is derived from an EMBL/GenBank/DDBJ whole genome shotgun (WGS) entry which is preliminary data.</text>
</comment>
<gene>
    <name evidence="4" type="ORF">INT43_007514</name>
</gene>
<evidence type="ECO:0000256" key="2">
    <source>
        <dbReference type="SAM" id="MobiDB-lite"/>
    </source>
</evidence>